<dbReference type="Proteomes" id="UP001648503">
    <property type="component" value="Unassembled WGS sequence"/>
</dbReference>
<proteinExistence type="predicted"/>
<protein>
    <recommendedName>
        <fullName evidence="2">non-specific serine/threonine protein kinase</fullName>
        <ecNumber evidence="2">2.7.11.1</ecNumber>
    </recommendedName>
</protein>
<dbReference type="SUPFAM" id="SSF56112">
    <property type="entry name" value="Protein kinase-like (PK-like)"/>
    <property type="match status" value="1"/>
</dbReference>
<organism evidence="13 14">
    <name type="scientific">Batrachochytrium salamandrivorans</name>
    <dbReference type="NCBI Taxonomy" id="1357716"/>
    <lineage>
        <taxon>Eukaryota</taxon>
        <taxon>Fungi</taxon>
        <taxon>Fungi incertae sedis</taxon>
        <taxon>Chytridiomycota</taxon>
        <taxon>Chytridiomycota incertae sedis</taxon>
        <taxon>Chytridiomycetes</taxon>
        <taxon>Rhizophydiales</taxon>
        <taxon>Rhizophydiales incertae sedis</taxon>
        <taxon>Batrachochytrium</taxon>
    </lineage>
</organism>
<feature type="signal peptide" evidence="11">
    <location>
        <begin position="1"/>
        <end position="19"/>
    </location>
</feature>
<evidence type="ECO:0000256" key="1">
    <source>
        <dbReference type="ARBA" id="ARBA00004340"/>
    </source>
</evidence>
<dbReference type="InterPro" id="IPR051138">
    <property type="entry name" value="PIM_Ser/Thr_kinase"/>
</dbReference>
<accession>A0ABQ8EZ25</accession>
<feature type="compositionally biased region" description="Polar residues" evidence="10">
    <location>
        <begin position="28"/>
        <end position="40"/>
    </location>
</feature>
<comment type="subcellular location">
    <subcellularLocation>
        <location evidence="1">Host cell</location>
    </subcellularLocation>
</comment>
<dbReference type="InterPro" id="IPR000719">
    <property type="entry name" value="Prot_kinase_dom"/>
</dbReference>
<evidence type="ECO:0000256" key="8">
    <source>
        <dbReference type="ARBA" id="ARBA00047899"/>
    </source>
</evidence>
<comment type="caution">
    <text evidence="13">The sequence shown here is derived from an EMBL/GenBank/DDBJ whole genome shotgun (WGS) entry which is preliminary data.</text>
</comment>
<dbReference type="Gene3D" id="3.30.200.20">
    <property type="entry name" value="Phosphorylase Kinase, domain 1"/>
    <property type="match status" value="1"/>
</dbReference>
<feature type="region of interest" description="Disordered" evidence="10">
    <location>
        <begin position="28"/>
        <end position="75"/>
    </location>
</feature>
<dbReference type="SMART" id="SM00220">
    <property type="entry name" value="S_TKc"/>
    <property type="match status" value="1"/>
</dbReference>
<evidence type="ECO:0000313" key="14">
    <source>
        <dbReference type="Proteomes" id="UP001648503"/>
    </source>
</evidence>
<evidence type="ECO:0000256" key="5">
    <source>
        <dbReference type="ARBA" id="ARBA00022741"/>
    </source>
</evidence>
<evidence type="ECO:0000313" key="13">
    <source>
        <dbReference type="EMBL" id="KAH6589159.1"/>
    </source>
</evidence>
<comment type="catalytic activity">
    <reaction evidence="9">
        <text>L-seryl-[protein] + ATP = O-phospho-L-seryl-[protein] + ADP + H(+)</text>
        <dbReference type="Rhea" id="RHEA:17989"/>
        <dbReference type="Rhea" id="RHEA-COMP:9863"/>
        <dbReference type="Rhea" id="RHEA-COMP:11604"/>
        <dbReference type="ChEBI" id="CHEBI:15378"/>
        <dbReference type="ChEBI" id="CHEBI:29999"/>
        <dbReference type="ChEBI" id="CHEBI:30616"/>
        <dbReference type="ChEBI" id="CHEBI:83421"/>
        <dbReference type="ChEBI" id="CHEBI:456216"/>
        <dbReference type="EC" id="2.7.11.1"/>
    </reaction>
</comment>
<keyword evidence="6" id="KW-0418">Kinase</keyword>
<evidence type="ECO:0000259" key="12">
    <source>
        <dbReference type="PROSITE" id="PS50011"/>
    </source>
</evidence>
<sequence>MISLPSLFVLLLAAKTIYAQDQAFTEIPTSDQSGASSSADPQPEEDCTDEHGIRRVSKSCPQPPSPPGSQPSTLHVLPKSYEMTLPVYLGKSEAKPYLRDQKTDQYDAFIASEIKYAKLEYPNKKKLSEGDFGKVYLVTRKSDGMEVIYKSIPYKHVDDYTFEPSPPPICHFRNSLVPSEETSVAQCMSSRPPNLLLSYELLLQMYLSRPGHEDLYFPTTFDYITLKKKYILVMEYFGGSWVTLFNYVEGKERPDIVDARDIIKKIVEAMIHLKQYGILHLDVQAGNVMYNPKTRKIKLLDFGVSAVLPGWEGGKSLPLKSPDLSSTSPGYKAGDDELISMKKFGQLIYATIISKDALPEVFGDEQKIRKSIPEESDPYKRGLRENAIRLILVLVYSNPRPMHSIEAILKDPFFN</sequence>
<dbReference type="Gene3D" id="1.10.510.10">
    <property type="entry name" value="Transferase(Phosphotransferase) domain 1"/>
    <property type="match status" value="1"/>
</dbReference>
<keyword evidence="5" id="KW-0547">Nucleotide-binding</keyword>
<keyword evidence="7" id="KW-0067">ATP-binding</keyword>
<reference evidence="13 14" key="1">
    <citation type="submission" date="2021-02" db="EMBL/GenBank/DDBJ databases">
        <title>Variation within the Batrachochytrium salamandrivorans European outbreak.</title>
        <authorList>
            <person name="Kelly M."/>
            <person name="Pasmans F."/>
            <person name="Shea T.P."/>
            <person name="Munoz J.F."/>
            <person name="Carranza S."/>
            <person name="Cuomo C.A."/>
            <person name="Martel A."/>
        </authorList>
    </citation>
    <scope>NUCLEOTIDE SEQUENCE [LARGE SCALE GENOMIC DNA]</scope>
    <source>
        <strain evidence="13 14">AMFP18/2</strain>
    </source>
</reference>
<dbReference type="InterPro" id="IPR011009">
    <property type="entry name" value="Kinase-like_dom_sf"/>
</dbReference>
<feature type="chain" id="PRO_5046104341" description="non-specific serine/threonine protein kinase" evidence="11">
    <location>
        <begin position="20"/>
        <end position="415"/>
    </location>
</feature>
<comment type="catalytic activity">
    <reaction evidence="8">
        <text>L-threonyl-[protein] + ATP = O-phospho-L-threonyl-[protein] + ADP + H(+)</text>
        <dbReference type="Rhea" id="RHEA:46608"/>
        <dbReference type="Rhea" id="RHEA-COMP:11060"/>
        <dbReference type="Rhea" id="RHEA-COMP:11605"/>
        <dbReference type="ChEBI" id="CHEBI:15378"/>
        <dbReference type="ChEBI" id="CHEBI:30013"/>
        <dbReference type="ChEBI" id="CHEBI:30616"/>
        <dbReference type="ChEBI" id="CHEBI:61977"/>
        <dbReference type="ChEBI" id="CHEBI:456216"/>
        <dbReference type="EC" id="2.7.11.1"/>
    </reaction>
</comment>
<evidence type="ECO:0000256" key="7">
    <source>
        <dbReference type="ARBA" id="ARBA00022840"/>
    </source>
</evidence>
<dbReference type="Pfam" id="PF00069">
    <property type="entry name" value="Pkinase"/>
    <property type="match status" value="1"/>
</dbReference>
<dbReference type="EC" id="2.7.11.1" evidence="2"/>
<evidence type="ECO:0000256" key="9">
    <source>
        <dbReference type="ARBA" id="ARBA00048679"/>
    </source>
</evidence>
<evidence type="ECO:0000256" key="6">
    <source>
        <dbReference type="ARBA" id="ARBA00022777"/>
    </source>
</evidence>
<evidence type="ECO:0000256" key="11">
    <source>
        <dbReference type="SAM" id="SignalP"/>
    </source>
</evidence>
<dbReference type="PANTHER" id="PTHR22984:SF25">
    <property type="entry name" value="PROTEIN KINASE DOMAIN-CONTAINING PROTEIN"/>
    <property type="match status" value="1"/>
</dbReference>
<dbReference type="EMBL" id="JAFCIX010000472">
    <property type="protein sequence ID" value="KAH6589159.1"/>
    <property type="molecule type" value="Genomic_DNA"/>
</dbReference>
<name>A0ABQ8EZ25_9FUNG</name>
<keyword evidence="3" id="KW-0723">Serine/threonine-protein kinase</keyword>
<evidence type="ECO:0000256" key="3">
    <source>
        <dbReference type="ARBA" id="ARBA00022527"/>
    </source>
</evidence>
<gene>
    <name evidence="13" type="ORF">BASA50_010229</name>
</gene>
<keyword evidence="11" id="KW-0732">Signal</keyword>
<evidence type="ECO:0000256" key="4">
    <source>
        <dbReference type="ARBA" id="ARBA00022679"/>
    </source>
</evidence>
<dbReference type="PANTHER" id="PTHR22984">
    <property type="entry name" value="SERINE/THREONINE-PROTEIN KINASE PIM"/>
    <property type="match status" value="1"/>
</dbReference>
<dbReference type="PROSITE" id="PS50011">
    <property type="entry name" value="PROTEIN_KINASE_DOM"/>
    <property type="match status" value="1"/>
</dbReference>
<keyword evidence="4" id="KW-0808">Transferase</keyword>
<keyword evidence="14" id="KW-1185">Reference proteome</keyword>
<feature type="domain" description="Protein kinase" evidence="12">
    <location>
        <begin position="121"/>
        <end position="414"/>
    </location>
</feature>
<evidence type="ECO:0000256" key="2">
    <source>
        <dbReference type="ARBA" id="ARBA00012513"/>
    </source>
</evidence>
<evidence type="ECO:0000256" key="10">
    <source>
        <dbReference type="SAM" id="MobiDB-lite"/>
    </source>
</evidence>